<name>A0A2T3LA47_9GAMM</name>
<reference evidence="1 2" key="1">
    <citation type="submission" date="2018-03" db="EMBL/GenBank/DDBJ databases">
        <title>Whole genome sequencing of Histamine producing bacteria.</title>
        <authorList>
            <person name="Butler K."/>
        </authorList>
    </citation>
    <scope>NUCLEOTIDE SEQUENCE [LARGE SCALE GENOMIC DNA]</scope>
    <source>
        <strain evidence="1 2">ATCC 19614</strain>
    </source>
</reference>
<evidence type="ECO:0000313" key="2">
    <source>
        <dbReference type="Proteomes" id="UP000241803"/>
    </source>
</evidence>
<organism evidence="1 2">
    <name type="scientific">Photobacterium indicum</name>
    <dbReference type="NCBI Taxonomy" id="81447"/>
    <lineage>
        <taxon>Bacteria</taxon>
        <taxon>Pseudomonadati</taxon>
        <taxon>Pseudomonadota</taxon>
        <taxon>Gammaproteobacteria</taxon>
        <taxon>Vibrionales</taxon>
        <taxon>Vibrionaceae</taxon>
        <taxon>Photobacterium</taxon>
    </lineage>
</organism>
<gene>
    <name evidence="1" type="ORF">C9J47_06425</name>
</gene>
<dbReference type="AlphaFoldDB" id="A0A2T3LA47"/>
<keyword evidence="2" id="KW-1185">Reference proteome</keyword>
<proteinExistence type="predicted"/>
<evidence type="ECO:0000313" key="1">
    <source>
        <dbReference type="EMBL" id="PSV48174.1"/>
    </source>
</evidence>
<dbReference type="Proteomes" id="UP000241803">
    <property type="component" value="Unassembled WGS sequence"/>
</dbReference>
<accession>A0A2T3LA47</accession>
<sequence>MFIAICHTFAHVMGVAYKICTVLSPPAFEDIATYLVSVVDNMVQVFDEQTDSSLMLISSSFVQLQMEKFSAASGFYFRF</sequence>
<comment type="caution">
    <text evidence="1">The sequence shown here is derived from an EMBL/GenBank/DDBJ whole genome shotgun (WGS) entry which is preliminary data.</text>
</comment>
<dbReference type="EMBL" id="PYOC01000002">
    <property type="protein sequence ID" value="PSV48174.1"/>
    <property type="molecule type" value="Genomic_DNA"/>
</dbReference>
<protein>
    <submittedName>
        <fullName evidence="1">Uncharacterized protein</fullName>
    </submittedName>
</protein>